<evidence type="ECO:0000313" key="2">
    <source>
        <dbReference type="EMBL" id="TFY97495.1"/>
    </source>
</evidence>
<name>A0A4Z0BDU4_9BURK</name>
<proteinExistence type="predicted"/>
<comment type="caution">
    <text evidence="2">The sequence shown here is derived from an EMBL/GenBank/DDBJ whole genome shotgun (WGS) entry which is preliminary data.</text>
</comment>
<organism evidence="2 3">
    <name type="scientific">Ramlibacter rhizophilus</name>
    <dbReference type="NCBI Taxonomy" id="1781167"/>
    <lineage>
        <taxon>Bacteria</taxon>
        <taxon>Pseudomonadati</taxon>
        <taxon>Pseudomonadota</taxon>
        <taxon>Betaproteobacteria</taxon>
        <taxon>Burkholderiales</taxon>
        <taxon>Comamonadaceae</taxon>
        <taxon>Ramlibacter</taxon>
    </lineage>
</organism>
<dbReference type="AlphaFoldDB" id="A0A4Z0BDU4"/>
<dbReference type="SUPFAM" id="SSF53822">
    <property type="entry name" value="Periplasmic binding protein-like I"/>
    <property type="match status" value="1"/>
</dbReference>
<dbReference type="Proteomes" id="UP000297564">
    <property type="component" value="Unassembled WGS sequence"/>
</dbReference>
<evidence type="ECO:0000259" key="1">
    <source>
        <dbReference type="Pfam" id="PF13407"/>
    </source>
</evidence>
<gene>
    <name evidence="2" type="ORF">EZ242_18410</name>
</gene>
<evidence type="ECO:0000313" key="3">
    <source>
        <dbReference type="Proteomes" id="UP000297564"/>
    </source>
</evidence>
<dbReference type="InterPro" id="IPR028082">
    <property type="entry name" value="Peripla_BP_I"/>
</dbReference>
<accession>A0A4Z0BDU4</accession>
<keyword evidence="3" id="KW-1185">Reference proteome</keyword>
<dbReference type="InterPro" id="IPR025997">
    <property type="entry name" value="SBP_2_dom"/>
</dbReference>
<dbReference type="EMBL" id="SMLL01000007">
    <property type="protein sequence ID" value="TFY97495.1"/>
    <property type="molecule type" value="Genomic_DNA"/>
</dbReference>
<reference evidence="2 3" key="1">
    <citation type="submission" date="2019-03" db="EMBL/GenBank/DDBJ databases">
        <title>Ramlibacter rhizophilus CCTCC AB2015357, whole genome shotgun sequence.</title>
        <authorList>
            <person name="Zhang X."/>
            <person name="Feng G."/>
            <person name="Zhu H."/>
        </authorList>
    </citation>
    <scope>NUCLEOTIDE SEQUENCE [LARGE SCALE GENOMIC DNA]</scope>
    <source>
        <strain evidence="2 3">CCTCC AB2015357</strain>
    </source>
</reference>
<feature type="domain" description="Periplasmic binding protein" evidence="1">
    <location>
        <begin position="10"/>
        <end position="84"/>
    </location>
</feature>
<dbReference type="OrthoDB" id="9805774at2"/>
<dbReference type="Gene3D" id="3.40.50.2300">
    <property type="match status" value="1"/>
</dbReference>
<dbReference type="Pfam" id="PF13407">
    <property type="entry name" value="Peripla_BP_4"/>
    <property type="match status" value="1"/>
</dbReference>
<dbReference type="RefSeq" id="WP_135286661.1">
    <property type="nucleotide sequence ID" value="NZ_SMLL01000007.1"/>
</dbReference>
<protein>
    <recommendedName>
        <fullName evidence="1">Periplasmic binding protein domain-containing protein</fullName>
    </recommendedName>
</protein>
<sequence>MPPASASPIALLEQYPQLSAIYNIGGASDGVGRALQQAGCGDKVVLIGHGLTPDTRTMLLEGTMDAVITQSPQTVVGNALRVFCNFAARREPGAGIDSLRLNIVLRENLP</sequence>